<dbReference type="Pfam" id="PF04264">
    <property type="entry name" value="YceI"/>
    <property type="match status" value="1"/>
</dbReference>
<proteinExistence type="inferred from homology"/>
<dbReference type="InterPro" id="IPR036761">
    <property type="entry name" value="TTHA0802/YceI-like_sf"/>
</dbReference>
<dbReference type="Proteomes" id="UP000244928">
    <property type="component" value="Chromosome"/>
</dbReference>
<dbReference type="EMBL" id="CP015449">
    <property type="protein sequence ID" value="AWH91919.1"/>
    <property type="molecule type" value="Genomic_DNA"/>
</dbReference>
<evidence type="ECO:0000256" key="1">
    <source>
        <dbReference type="ARBA" id="ARBA00008812"/>
    </source>
</evidence>
<dbReference type="OrthoDB" id="117810at2"/>
<organism evidence="3 4">
    <name type="scientific">Dietzia lutea</name>
    <dbReference type="NCBI Taxonomy" id="546160"/>
    <lineage>
        <taxon>Bacteria</taxon>
        <taxon>Bacillati</taxon>
        <taxon>Actinomycetota</taxon>
        <taxon>Actinomycetes</taxon>
        <taxon>Mycobacteriales</taxon>
        <taxon>Dietziaceae</taxon>
        <taxon>Dietzia</taxon>
    </lineage>
</organism>
<dbReference type="SUPFAM" id="SSF101874">
    <property type="entry name" value="YceI-like"/>
    <property type="match status" value="1"/>
</dbReference>
<comment type="similarity">
    <text evidence="1">Belongs to the UPF0312 family.</text>
</comment>
<name>A0A2S1R6K3_9ACTN</name>
<protein>
    <recommendedName>
        <fullName evidence="2">Lipid/polyisoprenoid-binding YceI-like domain-containing protein</fullName>
    </recommendedName>
</protein>
<evidence type="ECO:0000313" key="3">
    <source>
        <dbReference type="EMBL" id="AWH91919.1"/>
    </source>
</evidence>
<dbReference type="PANTHER" id="PTHR34406:SF1">
    <property type="entry name" value="PROTEIN YCEI"/>
    <property type="match status" value="1"/>
</dbReference>
<evidence type="ECO:0000313" key="4">
    <source>
        <dbReference type="Proteomes" id="UP000244928"/>
    </source>
</evidence>
<feature type="domain" description="Lipid/polyisoprenoid-binding YceI-like" evidence="2">
    <location>
        <begin position="58"/>
        <end position="230"/>
    </location>
</feature>
<dbReference type="PANTHER" id="PTHR34406">
    <property type="entry name" value="PROTEIN YCEI"/>
    <property type="match status" value="1"/>
</dbReference>
<dbReference type="InterPro" id="IPR007372">
    <property type="entry name" value="Lipid/polyisoprenoid-bd_YceI"/>
</dbReference>
<dbReference type="Gene3D" id="2.40.128.110">
    <property type="entry name" value="Lipid/polyisoprenoid-binding, YceI-like"/>
    <property type="match status" value="1"/>
</dbReference>
<sequence>MLVGMRKLLWVVGALAVVLVVILAAPFVYKAARGGDDTAPTVIDVEAADAAATDLDGTWDVVPGAPPNGTVAGYTVDEVLRGEPVTVVGTTNKVSGEAVIAQGVLETGRFEVDMGGLSTDIGARDERARSADILDVAGHPVSTLEVADPVDLGAVPDDGTTATVSMQVDLTVKDTTLRSPIDVTVLRSGDQLIASGAIPVTWTDLGVEPPSLGFVTVAPDGTVDFRVVLEKQRSPAP</sequence>
<reference evidence="3 4" key="1">
    <citation type="submission" date="2016-04" db="EMBL/GenBank/DDBJ databases">
        <title>Complete genome sequence of Dietzia lutea YIM 80766T, a strain isolated from desert soil in Egypt.</title>
        <authorList>
            <person name="Zhao J."/>
            <person name="Hu B."/>
            <person name="Geng S."/>
            <person name="Nie Y."/>
            <person name="Tang Y."/>
        </authorList>
    </citation>
    <scope>NUCLEOTIDE SEQUENCE [LARGE SCALE GENOMIC DNA]</scope>
    <source>
        <strain evidence="3 4">YIM 80766</strain>
    </source>
</reference>
<dbReference type="AlphaFoldDB" id="A0A2S1R6K3"/>
<keyword evidence="4" id="KW-1185">Reference proteome</keyword>
<accession>A0A2S1R6K3</accession>
<evidence type="ECO:0000259" key="2">
    <source>
        <dbReference type="SMART" id="SM00867"/>
    </source>
</evidence>
<gene>
    <name evidence="3" type="ORF">A6035_06815</name>
</gene>
<dbReference type="KEGG" id="dlu:A6035_06815"/>
<dbReference type="SMART" id="SM00867">
    <property type="entry name" value="YceI"/>
    <property type="match status" value="1"/>
</dbReference>